<dbReference type="RefSeq" id="WP_023275969.1">
    <property type="nucleotide sequence ID" value="NZ_CP097562.1"/>
</dbReference>
<dbReference type="OrthoDB" id="5520849at2"/>
<dbReference type="PROSITE" id="PS51257">
    <property type="entry name" value="PROKAR_LIPOPROTEIN"/>
    <property type="match status" value="1"/>
</dbReference>
<name>V2QFX6_9BACT</name>
<proteinExistence type="predicted"/>
<protein>
    <submittedName>
        <fullName evidence="1">Uncharacterized protein</fullName>
    </submittedName>
</protein>
<keyword evidence="2" id="KW-1185">Reference proteome</keyword>
<dbReference type="eggNOG" id="ENOG5033BZY">
    <property type="taxonomic scope" value="Bacteria"/>
</dbReference>
<organism evidence="1 2">
    <name type="scientific">Mucispirillum schaedleri ASF457</name>
    <dbReference type="NCBI Taxonomy" id="1379858"/>
    <lineage>
        <taxon>Bacteria</taxon>
        <taxon>Pseudomonadati</taxon>
        <taxon>Deferribacterota</taxon>
        <taxon>Deferribacteres</taxon>
        <taxon>Deferribacterales</taxon>
        <taxon>Mucispirillaceae</taxon>
        <taxon>Mucispirillum</taxon>
    </lineage>
</organism>
<dbReference type="Proteomes" id="UP000017429">
    <property type="component" value="Chromosome"/>
</dbReference>
<reference evidence="1" key="3">
    <citation type="submission" date="2022-06" db="EMBL/GenBank/DDBJ databases">
        <title>Resources to Facilitate Use of the Altered Schaedler Flora (ASF) Mouse Model to Study Microbiome Function.</title>
        <authorList>
            <person name="Proctor A."/>
            <person name="Parvinroo S."/>
            <person name="Richie T."/>
            <person name="Jia X."/>
            <person name="Lee S.T.M."/>
            <person name="Karp P.D."/>
            <person name="Paley S."/>
            <person name="Kostic A.D."/>
            <person name="Pierre J.F."/>
            <person name="Wannemuehler M.J."/>
            <person name="Phillips G.J."/>
        </authorList>
    </citation>
    <scope>NUCLEOTIDE SEQUENCE</scope>
    <source>
        <strain evidence="1">ASF457</strain>
    </source>
</reference>
<gene>
    <name evidence="1" type="ORF">N508_001686</name>
</gene>
<dbReference type="KEGG" id="msch:N508_001686"/>
<dbReference type="Pfam" id="PF13146">
    <property type="entry name" value="TRL"/>
    <property type="match status" value="1"/>
</dbReference>
<dbReference type="InterPro" id="IPR025113">
    <property type="entry name" value="TRL-like"/>
</dbReference>
<reference evidence="1" key="2">
    <citation type="submission" date="2022-05" db="EMBL/GenBank/DDBJ databases">
        <authorList>
            <person name="Proctor A.L."/>
            <person name="Phillips G.J."/>
            <person name="Wannemuehler M.J."/>
        </authorList>
    </citation>
    <scope>NUCLEOTIDE SEQUENCE</scope>
    <source>
        <strain evidence="1">ASF457</strain>
    </source>
</reference>
<evidence type="ECO:0000313" key="2">
    <source>
        <dbReference type="Proteomes" id="UP000017429"/>
    </source>
</evidence>
<evidence type="ECO:0000313" key="1">
    <source>
        <dbReference type="EMBL" id="USF24597.1"/>
    </source>
</evidence>
<reference evidence="1" key="1">
    <citation type="journal article" date="2014" name="Genome Announc.">
        <title>Draft genome sequences of the altered schaedler flora, a defined bacterial community from gnotobiotic mice.</title>
        <authorList>
            <person name="Wannemuehler M.J."/>
            <person name="Overstreet A.M."/>
            <person name="Ward D.V."/>
            <person name="Phillips G.J."/>
        </authorList>
    </citation>
    <scope>NUCLEOTIDE SEQUENCE</scope>
    <source>
        <strain evidence="1">ASF457</strain>
    </source>
</reference>
<dbReference type="EMBL" id="CP097562">
    <property type="protein sequence ID" value="USF24597.1"/>
    <property type="molecule type" value="Genomic_DNA"/>
</dbReference>
<sequence length="100" mass="10245">MKKIVLLILFAASISGCAATGMNGWLYTGVTEPVNATNAAQGSKKGEASCINVLGIVAAGNCSIDEAARQGGIKAIKTVDKKRSSVLGLYVKETTIVTGE</sequence>
<dbReference type="AlphaFoldDB" id="V2QFX6"/>
<accession>V2QFX6</accession>